<dbReference type="GO" id="GO:0005683">
    <property type="term" value="C:U7 snRNP"/>
    <property type="evidence" value="ECO:0007669"/>
    <property type="project" value="TreeGrafter"/>
</dbReference>
<dbReference type="InterPro" id="IPR001202">
    <property type="entry name" value="WW_dom"/>
</dbReference>
<dbReference type="PANTHER" id="PTHR21415">
    <property type="entry name" value="U7 SNRNA-ASSOCIATED SM-LIKE PROTEIN LSM11"/>
    <property type="match status" value="1"/>
</dbReference>
<dbReference type="SUPFAM" id="SSF50182">
    <property type="entry name" value="Sm-like ribonucleoproteins"/>
    <property type="match status" value="1"/>
</dbReference>
<gene>
    <name evidence="2" type="ORF">QSP1433_LOCUS9418</name>
    <name evidence="3" type="ORF">QSP1433_LOCUS9419</name>
</gene>
<evidence type="ECO:0000313" key="3">
    <source>
        <dbReference type="EMBL" id="CAD9687185.1"/>
    </source>
</evidence>
<dbReference type="PANTHER" id="PTHR21415:SF1">
    <property type="entry name" value="U7 SNRNA-ASSOCIATED SM-LIKE PROTEIN LSM11"/>
    <property type="match status" value="1"/>
</dbReference>
<dbReference type="InterPro" id="IPR039267">
    <property type="entry name" value="Lsm11"/>
</dbReference>
<dbReference type="EMBL" id="HBHK01015032">
    <property type="protein sequence ID" value="CAD9687185.1"/>
    <property type="molecule type" value="Transcribed_RNA"/>
</dbReference>
<evidence type="ECO:0000313" key="2">
    <source>
        <dbReference type="EMBL" id="CAD9687182.1"/>
    </source>
</evidence>
<dbReference type="AlphaFoldDB" id="A0A7S2S2Q6"/>
<reference evidence="2" key="1">
    <citation type="submission" date="2021-01" db="EMBL/GenBank/DDBJ databases">
        <authorList>
            <person name="Corre E."/>
            <person name="Pelletier E."/>
            <person name="Niang G."/>
            <person name="Scheremetjew M."/>
            <person name="Finn R."/>
            <person name="Kale V."/>
            <person name="Holt S."/>
            <person name="Cochrane G."/>
            <person name="Meng A."/>
            <person name="Brown T."/>
            <person name="Cohen L."/>
        </authorList>
    </citation>
    <scope>NUCLEOTIDE SEQUENCE</scope>
    <source>
        <strain evidence="2">NY070348D</strain>
    </source>
</reference>
<accession>A0A7S2S2Q6</accession>
<dbReference type="EMBL" id="HBHK01015031">
    <property type="protein sequence ID" value="CAD9687182.1"/>
    <property type="molecule type" value="Transcribed_RNA"/>
</dbReference>
<dbReference type="PROSITE" id="PS50020">
    <property type="entry name" value="WW_DOMAIN_2"/>
    <property type="match status" value="1"/>
</dbReference>
<evidence type="ECO:0000259" key="1">
    <source>
        <dbReference type="PROSITE" id="PS50020"/>
    </source>
</evidence>
<dbReference type="GO" id="GO:0071209">
    <property type="term" value="F:U7 snRNA binding"/>
    <property type="evidence" value="ECO:0007669"/>
    <property type="project" value="InterPro"/>
</dbReference>
<dbReference type="Gene3D" id="2.30.30.100">
    <property type="match status" value="1"/>
</dbReference>
<protein>
    <recommendedName>
        <fullName evidence="1">WW domain-containing protein</fullName>
    </recommendedName>
</protein>
<dbReference type="GO" id="GO:0006398">
    <property type="term" value="P:mRNA 3'-end processing by stem-loop binding and cleavage"/>
    <property type="evidence" value="ECO:0007669"/>
    <property type="project" value="TreeGrafter"/>
</dbReference>
<organism evidence="2">
    <name type="scientific">Mucochytrium quahogii</name>
    <dbReference type="NCBI Taxonomy" id="96639"/>
    <lineage>
        <taxon>Eukaryota</taxon>
        <taxon>Sar</taxon>
        <taxon>Stramenopiles</taxon>
        <taxon>Bigyra</taxon>
        <taxon>Labyrinthulomycetes</taxon>
        <taxon>Thraustochytrida</taxon>
        <taxon>Thraustochytriidae</taxon>
        <taxon>Mucochytrium</taxon>
    </lineage>
</organism>
<name>A0A7S2S2Q6_9STRA</name>
<proteinExistence type="predicted"/>
<sequence>MPTHAEMGDRFDIRSRLFDPEQALKHPSNVRLPVECPPLDNLDKARVLLPPTHKEHFASTLKNEKLVALRVARAEKLREERKKQRERDAFVNPLDTIVASFQKGPHVLLREIVESKGRVKVVTRRIDGVRGTLVGYLKAFDKQLNLLLYDVDEEYKCLEYAYVSEDGRRITVEDRLRSFFEVYNPSKAKNADAIATKYRGKDKELWLFLHKKYKLLERVVADLTTGSMSARQTEEKARTMLYTYAGREYVLMRKLGIANQVELQVRCGNEVSKLHGNEIAVQAEWIRRESTKFPGKFFFFNTLTKKSLWSAPEGVAFKTIKYLVQRKRHLPKTLLRGDCVITCSRFQE</sequence>
<dbReference type="InterPro" id="IPR010920">
    <property type="entry name" value="LSM_dom_sf"/>
</dbReference>
<feature type="domain" description="WW" evidence="1">
    <location>
        <begin position="279"/>
        <end position="314"/>
    </location>
</feature>